<comment type="caution">
    <text evidence="2">The sequence shown here is derived from an EMBL/GenBank/DDBJ whole genome shotgun (WGS) entry which is preliminary data.</text>
</comment>
<dbReference type="Proteomes" id="UP000714275">
    <property type="component" value="Unassembled WGS sequence"/>
</dbReference>
<dbReference type="Gene3D" id="1.20.190.50">
    <property type="match status" value="1"/>
</dbReference>
<dbReference type="OrthoDB" id="2653813at2759"/>
<evidence type="ECO:0000313" key="3">
    <source>
        <dbReference type="Proteomes" id="UP000714275"/>
    </source>
</evidence>
<organism evidence="2 3">
    <name type="scientific">Suillus placidus</name>
    <dbReference type="NCBI Taxonomy" id="48579"/>
    <lineage>
        <taxon>Eukaryota</taxon>
        <taxon>Fungi</taxon>
        <taxon>Dikarya</taxon>
        <taxon>Basidiomycota</taxon>
        <taxon>Agaricomycotina</taxon>
        <taxon>Agaricomycetes</taxon>
        <taxon>Agaricomycetidae</taxon>
        <taxon>Boletales</taxon>
        <taxon>Suillineae</taxon>
        <taxon>Suillaceae</taxon>
        <taxon>Suillus</taxon>
    </lineage>
</organism>
<dbReference type="GO" id="GO:0031965">
    <property type="term" value="C:nuclear membrane"/>
    <property type="evidence" value="ECO:0007669"/>
    <property type="project" value="UniProtKB-SubCell"/>
</dbReference>
<dbReference type="Pfam" id="PF04121">
    <property type="entry name" value="Nup84_Nup100"/>
    <property type="match status" value="1"/>
</dbReference>
<evidence type="ECO:0000313" key="2">
    <source>
        <dbReference type="EMBL" id="KAG1769940.1"/>
    </source>
</evidence>
<keyword evidence="3" id="KW-1185">Reference proteome</keyword>
<keyword evidence="1" id="KW-0653">Protein transport</keyword>
<dbReference type="GO" id="GO:0005643">
    <property type="term" value="C:nuclear pore"/>
    <property type="evidence" value="ECO:0007669"/>
    <property type="project" value="UniProtKB-SubCell"/>
</dbReference>
<keyword evidence="1" id="KW-0906">Nuclear pore complex</keyword>
<keyword evidence="1" id="KW-0539">Nucleus</keyword>
<sequence length="97" mass="10679">MVKLGGGFWDGGLAVLENMPSPPNEGTSPFCHCVAGHSFDIQLLPLRSIEWTTFEDGTYDTALEQATVILQYFLNSGRVSLAKNHVEMLPRELALID</sequence>
<comment type="subunit">
    <text evidence="1">Part of the nuclear pore complex (NPC).</text>
</comment>
<name>A0A9P6ZL10_9AGAM</name>
<keyword evidence="1" id="KW-0472">Membrane</keyword>
<reference evidence="2" key="1">
    <citation type="journal article" date="2020" name="New Phytol.">
        <title>Comparative genomics reveals dynamic genome evolution in host specialist ectomycorrhizal fungi.</title>
        <authorList>
            <person name="Lofgren L.A."/>
            <person name="Nguyen N.H."/>
            <person name="Vilgalys R."/>
            <person name="Ruytinx J."/>
            <person name="Liao H.L."/>
            <person name="Branco S."/>
            <person name="Kuo A."/>
            <person name="LaButti K."/>
            <person name="Lipzen A."/>
            <person name="Andreopoulos W."/>
            <person name="Pangilinan J."/>
            <person name="Riley R."/>
            <person name="Hundley H."/>
            <person name="Na H."/>
            <person name="Barry K."/>
            <person name="Grigoriev I.V."/>
            <person name="Stajich J.E."/>
            <person name="Kennedy P.G."/>
        </authorList>
    </citation>
    <scope>NUCLEOTIDE SEQUENCE</scope>
    <source>
        <strain evidence="2">DOB743</strain>
    </source>
</reference>
<keyword evidence="1" id="KW-0509">mRNA transport</keyword>
<comment type="subcellular location">
    <subcellularLocation>
        <location evidence="1">Nucleus</location>
        <location evidence="1">Nuclear pore complex</location>
    </subcellularLocation>
    <subcellularLocation>
        <location evidence="1">Nucleus membrane</location>
    </subcellularLocation>
</comment>
<comment type="function">
    <text evidence="1">Functions as a component of the nuclear pore complex (NPC).</text>
</comment>
<dbReference type="InterPro" id="IPR007252">
    <property type="entry name" value="Nup84/Nup107"/>
</dbReference>
<dbReference type="GO" id="GO:0015031">
    <property type="term" value="P:protein transport"/>
    <property type="evidence" value="ECO:0007669"/>
    <property type="project" value="UniProtKB-KW"/>
</dbReference>
<proteinExistence type="inferred from homology"/>
<dbReference type="GO" id="GO:0017056">
    <property type="term" value="F:structural constituent of nuclear pore"/>
    <property type="evidence" value="ECO:0007669"/>
    <property type="project" value="UniProtKB-UniRule"/>
</dbReference>
<gene>
    <name evidence="2" type="ORF">EV702DRAFT_676575</name>
</gene>
<accession>A0A9P6ZL10</accession>
<keyword evidence="1" id="KW-0811">Translocation</keyword>
<evidence type="ECO:0000256" key="1">
    <source>
        <dbReference type="RuleBase" id="RU365072"/>
    </source>
</evidence>
<dbReference type="EMBL" id="JABBWD010000068">
    <property type="protein sequence ID" value="KAG1769940.1"/>
    <property type="molecule type" value="Genomic_DNA"/>
</dbReference>
<protein>
    <recommendedName>
        <fullName evidence="1">Nuclear pore complex protein</fullName>
    </recommendedName>
</protein>
<keyword evidence="1" id="KW-0813">Transport</keyword>
<comment type="similarity">
    <text evidence="1">Belongs to the nucleoporin Nup84/Nup107 family.</text>
</comment>
<dbReference type="AlphaFoldDB" id="A0A9P6ZL10"/>